<keyword evidence="3" id="KW-0479">Metal-binding</keyword>
<evidence type="ECO:0000313" key="8">
    <source>
        <dbReference type="EMBL" id="KAK1746207.1"/>
    </source>
</evidence>
<comment type="similarity">
    <text evidence="1">Belongs to the desulfoferrodoxin family.</text>
</comment>
<dbReference type="InterPro" id="IPR002742">
    <property type="entry name" value="Desulfoferrodoxin_Fe-bd_dom"/>
</dbReference>
<name>A0AAD8YHI6_9STRA</name>
<evidence type="ECO:0000256" key="3">
    <source>
        <dbReference type="ARBA" id="ARBA00022723"/>
    </source>
</evidence>
<dbReference type="GO" id="GO:0050605">
    <property type="term" value="F:superoxide reductase activity"/>
    <property type="evidence" value="ECO:0007669"/>
    <property type="project" value="UniProtKB-EC"/>
</dbReference>
<dbReference type="InterPro" id="IPR051233">
    <property type="entry name" value="Desulfoferrodoxin_SOR"/>
</dbReference>
<proteinExistence type="inferred from homology"/>
<evidence type="ECO:0000256" key="1">
    <source>
        <dbReference type="ARBA" id="ARBA00005941"/>
    </source>
</evidence>
<dbReference type="Pfam" id="PF01880">
    <property type="entry name" value="Desulfoferrodox"/>
    <property type="match status" value="2"/>
</dbReference>
<keyword evidence="2" id="KW-0813">Transport</keyword>
<keyword evidence="6" id="KW-0732">Signal</keyword>
<feature type="domain" description="Desulfoferrodoxin ferrous iron-binding" evidence="7">
    <location>
        <begin position="219"/>
        <end position="315"/>
    </location>
</feature>
<evidence type="ECO:0000256" key="6">
    <source>
        <dbReference type="SAM" id="SignalP"/>
    </source>
</evidence>
<keyword evidence="4" id="KW-0249">Electron transport</keyword>
<accession>A0AAD8YHI6</accession>
<evidence type="ECO:0000256" key="2">
    <source>
        <dbReference type="ARBA" id="ARBA00022448"/>
    </source>
</evidence>
<feature type="domain" description="Desulfoferrodoxin ferrous iron-binding" evidence="7">
    <location>
        <begin position="60"/>
        <end position="159"/>
    </location>
</feature>
<evidence type="ECO:0000256" key="5">
    <source>
        <dbReference type="ARBA" id="ARBA00023004"/>
    </source>
</evidence>
<feature type="chain" id="PRO_5042255191" evidence="6">
    <location>
        <begin position="20"/>
        <end position="369"/>
    </location>
</feature>
<dbReference type="AlphaFoldDB" id="A0AAD8YHI6"/>
<reference evidence="8" key="1">
    <citation type="submission" date="2023-06" db="EMBL/GenBank/DDBJ databases">
        <title>Survivors Of The Sea: Transcriptome response of Skeletonema marinoi to long-term dormancy.</title>
        <authorList>
            <person name="Pinder M.I.M."/>
            <person name="Kourtchenko O."/>
            <person name="Robertson E.K."/>
            <person name="Larsson T."/>
            <person name="Maumus F."/>
            <person name="Osuna-Cruz C.M."/>
            <person name="Vancaester E."/>
            <person name="Stenow R."/>
            <person name="Vandepoele K."/>
            <person name="Ploug H."/>
            <person name="Bruchert V."/>
            <person name="Godhe A."/>
            <person name="Topel M."/>
        </authorList>
    </citation>
    <scope>NUCLEOTIDE SEQUENCE</scope>
    <source>
        <strain evidence="8">R05AC</strain>
    </source>
</reference>
<evidence type="ECO:0000259" key="7">
    <source>
        <dbReference type="Pfam" id="PF01880"/>
    </source>
</evidence>
<dbReference type="InterPro" id="IPR036073">
    <property type="entry name" value="Desulfoferrodoxin_Fe-bd_dom_sf"/>
</dbReference>
<comment type="caution">
    <text evidence="8">The sequence shown here is derived from an EMBL/GenBank/DDBJ whole genome shotgun (WGS) entry which is preliminary data.</text>
</comment>
<dbReference type="GO" id="GO:0005506">
    <property type="term" value="F:iron ion binding"/>
    <property type="evidence" value="ECO:0007669"/>
    <property type="project" value="InterPro"/>
</dbReference>
<keyword evidence="8" id="KW-0560">Oxidoreductase</keyword>
<evidence type="ECO:0000256" key="4">
    <source>
        <dbReference type="ARBA" id="ARBA00022982"/>
    </source>
</evidence>
<dbReference type="EMBL" id="JATAAI010000004">
    <property type="protein sequence ID" value="KAK1746207.1"/>
    <property type="molecule type" value="Genomic_DNA"/>
</dbReference>
<dbReference type="SUPFAM" id="SSF49367">
    <property type="entry name" value="Superoxide reductase-like"/>
    <property type="match status" value="2"/>
</dbReference>
<dbReference type="Gene3D" id="2.60.40.730">
    <property type="entry name" value="SOR catalytic domain"/>
    <property type="match status" value="2"/>
</dbReference>
<organism evidence="8 9">
    <name type="scientific">Skeletonema marinoi</name>
    <dbReference type="NCBI Taxonomy" id="267567"/>
    <lineage>
        <taxon>Eukaryota</taxon>
        <taxon>Sar</taxon>
        <taxon>Stramenopiles</taxon>
        <taxon>Ochrophyta</taxon>
        <taxon>Bacillariophyta</taxon>
        <taxon>Coscinodiscophyceae</taxon>
        <taxon>Thalassiosirophycidae</taxon>
        <taxon>Thalassiosirales</taxon>
        <taxon>Skeletonemataceae</taxon>
        <taxon>Skeletonema</taxon>
        <taxon>Skeletonema marinoi-dohrnii complex</taxon>
    </lineage>
</organism>
<feature type="signal peptide" evidence="6">
    <location>
        <begin position="1"/>
        <end position="19"/>
    </location>
</feature>
<gene>
    <name evidence="8" type="ORF">QTG54_002814</name>
</gene>
<evidence type="ECO:0000313" key="9">
    <source>
        <dbReference type="Proteomes" id="UP001224775"/>
    </source>
</evidence>
<protein>
    <submittedName>
        <fullName evidence="8">Desulfoferrodoxin</fullName>
        <ecNumber evidence="8">1.15.1.2</ecNumber>
    </submittedName>
</protein>
<keyword evidence="5" id="KW-0408">Iron</keyword>
<dbReference type="EC" id="1.15.1.2" evidence="8"/>
<sequence>MKFPTSISTLILGAAAASSSSNAIALAAESSGYCPTIYADFVRRQLANFSPDGIFVAQEGESQKHTPFLTLSDDGKSATVIVGNGEEEGGVYHPMSASTDPLEVHFVTHILVKDQDGNFIVNEALDPTVAAPATITFAVPDGVTEMVAYEWCNKHGLWAGPAVQVSTSETETVPVQEKSLEVSAECSVSDFPEAAWPSVHADFLRLQAQVFESEMPYTEADGEKHVPYITVNEDGTSSILVGKVGGPIHPMNGSDGETPPHWITEIYVVDQDGKIVAMKSLDPTGVTEATMTFDTPEGATTMQAYSWCNIHGLYEGPVTEVEAPAEVEITEEATDADAVTVKEAPSSGTAAVVSLSVIASALTLTALEM</sequence>
<dbReference type="PANTHER" id="PTHR36541">
    <property type="entry name" value="SUPEROXIDE REDUCTASE-RELATED"/>
    <property type="match status" value="1"/>
</dbReference>
<keyword evidence="9" id="KW-1185">Reference proteome</keyword>
<dbReference type="PANTHER" id="PTHR36541:SF1">
    <property type="entry name" value="SUPEROXIDE REDUCTASE-RELATED"/>
    <property type="match status" value="1"/>
</dbReference>
<dbReference type="Proteomes" id="UP001224775">
    <property type="component" value="Unassembled WGS sequence"/>
</dbReference>